<comment type="catalytic activity">
    <reaction evidence="13 15">
        <text>S-sulfanyl-L-cysteinyl-[SoxY protein] + thiosulfate + 2 Fe(III)-[cytochrome c] = S-(2-sulfodisulfanyl)-L-cysteinyl-[SoxY protein] + 2 Fe(II)-[cytochrome c] + 2 H(+)</text>
        <dbReference type="Rhea" id="RHEA:51224"/>
        <dbReference type="Rhea" id="RHEA-COMP:10350"/>
        <dbReference type="Rhea" id="RHEA-COMP:14399"/>
        <dbReference type="Rhea" id="RHEA-COMP:14689"/>
        <dbReference type="Rhea" id="RHEA-COMP:14690"/>
        <dbReference type="ChEBI" id="CHEBI:15378"/>
        <dbReference type="ChEBI" id="CHEBI:29033"/>
        <dbReference type="ChEBI" id="CHEBI:29034"/>
        <dbReference type="ChEBI" id="CHEBI:33542"/>
        <dbReference type="ChEBI" id="CHEBI:61963"/>
        <dbReference type="ChEBI" id="CHEBI:140664"/>
        <dbReference type="EC" id="2.8.5.2"/>
    </reaction>
</comment>
<dbReference type="Pfam" id="PF21342">
    <property type="entry name" value="SoxA-TsdA_cyt-c"/>
    <property type="match status" value="1"/>
</dbReference>
<keyword evidence="21" id="KW-1185">Reference proteome</keyword>
<dbReference type="Gene3D" id="1.10.760.10">
    <property type="entry name" value="Cytochrome c-like domain"/>
    <property type="match status" value="2"/>
</dbReference>
<evidence type="ECO:0000256" key="17">
    <source>
        <dbReference type="PIRSR" id="PIRSR038455-2"/>
    </source>
</evidence>
<dbReference type="SUPFAM" id="SSF46626">
    <property type="entry name" value="Cytochrome c"/>
    <property type="match status" value="2"/>
</dbReference>
<feature type="binding site" description="axial binding residue" evidence="18">
    <location>
        <position position="74"/>
    </location>
    <ligand>
        <name>heme c</name>
        <dbReference type="ChEBI" id="CHEBI:61717"/>
        <label>1</label>
    </ligand>
    <ligandPart>
        <name>Fe</name>
        <dbReference type="ChEBI" id="CHEBI:18248"/>
    </ligandPart>
</feature>
<dbReference type="OrthoDB" id="9808312at2"/>
<comment type="subcellular location">
    <subcellularLocation>
        <location evidence="1 15">Periplasm</location>
    </subcellularLocation>
</comment>
<evidence type="ECO:0000256" key="12">
    <source>
        <dbReference type="ARBA" id="ARBA00048077"/>
    </source>
</evidence>
<comment type="similarity">
    <text evidence="11 15">Belongs to the SoxA family.</text>
</comment>
<comment type="subunit">
    <text evidence="2 15">Heterodimer of SoxA and SoxX.</text>
</comment>
<dbReference type="GO" id="GO:0016740">
    <property type="term" value="F:transferase activity"/>
    <property type="evidence" value="ECO:0007669"/>
    <property type="project" value="UniProtKB-KW"/>
</dbReference>
<evidence type="ECO:0000313" key="21">
    <source>
        <dbReference type="Proteomes" id="UP000218627"/>
    </source>
</evidence>
<feature type="active site" description="Cysteine persulfide intermediate" evidence="16">
    <location>
        <position position="220"/>
    </location>
</feature>
<dbReference type="InterPro" id="IPR025710">
    <property type="entry name" value="SoxA"/>
</dbReference>
<name>A0A285P0S0_9AQUI</name>
<dbReference type="InterPro" id="IPR036909">
    <property type="entry name" value="Cyt_c-like_dom_sf"/>
</dbReference>
<feature type="binding site" description="axial binding residue" evidence="18">
    <location>
        <position position="220"/>
    </location>
    <ligand>
        <name>heme c</name>
        <dbReference type="ChEBI" id="CHEBI:61717"/>
        <label>2</label>
    </ligand>
    <ligandPart>
        <name>Fe</name>
        <dbReference type="ChEBI" id="CHEBI:18248"/>
    </ligandPart>
</feature>
<dbReference type="EMBL" id="OBEN01000003">
    <property type="protein sequence ID" value="SNZ13746.1"/>
    <property type="molecule type" value="Genomic_DNA"/>
</dbReference>
<keyword evidence="10 15" id="KW-0408">Iron</keyword>
<dbReference type="NCBIfam" id="TIGR04484">
    <property type="entry name" value="thiosulf_SoxA"/>
    <property type="match status" value="1"/>
</dbReference>
<feature type="binding site" evidence="17">
    <location>
        <position position="216"/>
    </location>
    <ligand>
        <name>substrate</name>
    </ligand>
</feature>
<feature type="domain" description="Cytochrome c" evidence="19">
    <location>
        <begin position="50"/>
        <end position="135"/>
    </location>
</feature>
<sequence length="259" mass="29711">MRRLWLLPLLIGTAGGVVFYALAQQEDPAQEVKKQKEMLLRETGILPGDVYAEQGRDLFNKPMGSAGKSCSSCHGQDGRYLKGAYAHMPRYYKDMDAVADLDTRIKYCMEKYMGVKDVKHDINFKSIATFVATLSNGMKMDVKLEHPKEKEMYQKGKELWYARVGKMDFSCAICHDTYGGQRIRLQTLARVKQDKVATHWPAYRFSNDQLWTMEDRIRGCYSQIRVTPPPHFHWTNIALSLYMAYESNGGVIETPGFVR</sequence>
<keyword evidence="6 15" id="KW-0479">Metal-binding</keyword>
<evidence type="ECO:0000313" key="20">
    <source>
        <dbReference type="EMBL" id="SNZ13746.1"/>
    </source>
</evidence>
<dbReference type="GO" id="GO:0046872">
    <property type="term" value="F:metal ion binding"/>
    <property type="evidence" value="ECO:0007669"/>
    <property type="project" value="UniProtKB-KW"/>
</dbReference>
<dbReference type="GO" id="GO:0009055">
    <property type="term" value="F:electron transfer activity"/>
    <property type="evidence" value="ECO:0007669"/>
    <property type="project" value="InterPro"/>
</dbReference>
<feature type="binding site" description="axial binding residue" evidence="18">
    <location>
        <position position="175"/>
    </location>
    <ligand>
        <name>heme c</name>
        <dbReference type="ChEBI" id="CHEBI:61717"/>
        <label>2</label>
    </ligand>
    <ligandPart>
        <name>Fe</name>
        <dbReference type="ChEBI" id="CHEBI:18248"/>
    </ligandPart>
</feature>
<keyword evidence="3 15" id="KW-0813">Transport</keyword>
<dbReference type="InterPro" id="IPR009056">
    <property type="entry name" value="Cyt_c-like_dom"/>
</dbReference>
<dbReference type="EC" id="2.8.5.2" evidence="15"/>
<comment type="function">
    <text evidence="14 15">C-type diheme cytochrome, which is part of the SoxAX cytochrome complex involved in sulfur oxidation. The SoxAX complex catalyzes the formation of a heterodisulfide bond between the conserved cysteine residue on a sulfur carrier SoxYZ complex subunit SoxY and thiosulfate or other inorganic sulfur substrates. This leads to the liberation of two electrons, which may be transferred from the SoxAX complex to another cytochrome c that then channels them into the respiratory electron transport chain. Some electrons may be used for reductive CO(2) fixation.</text>
</comment>
<evidence type="ECO:0000256" key="9">
    <source>
        <dbReference type="ARBA" id="ARBA00022982"/>
    </source>
</evidence>
<protein>
    <recommendedName>
        <fullName evidence="15">SoxAX cytochrome complex subunit A</fullName>
        <ecNumber evidence="15">2.8.5.2</ecNumber>
    </recommendedName>
    <alternativeName>
        <fullName evidence="15">Protein SoxA</fullName>
    </alternativeName>
    <alternativeName>
        <fullName evidence="15">Sulfur oxidizing protein A</fullName>
    </alternativeName>
    <alternativeName>
        <fullName evidence="15">Thiosulfate-oxidizing multienzyme system protein SoxA</fullName>
    </alternativeName>
</protein>
<feature type="binding site" description="covalent" evidence="17">
    <location>
        <position position="70"/>
    </location>
    <ligand>
        <name>heme c</name>
        <dbReference type="ChEBI" id="CHEBI:61717"/>
        <label>1</label>
    </ligand>
</feature>
<evidence type="ECO:0000256" key="14">
    <source>
        <dbReference type="ARBA" id="ARBA00055900"/>
    </source>
</evidence>
<evidence type="ECO:0000256" key="5">
    <source>
        <dbReference type="ARBA" id="ARBA00022679"/>
    </source>
</evidence>
<comment type="catalytic activity">
    <reaction evidence="12 15">
        <text>L-cysteinyl-[SoxY protein] + thiosulfate + 2 Fe(III)-[cytochrome c] = S-sulfosulfanyl-L-cysteinyl-[SoxY protein] + 2 Fe(II)-[cytochrome c] + 2 H(+)</text>
        <dbReference type="Rhea" id="RHEA:56720"/>
        <dbReference type="Rhea" id="RHEA-COMP:10350"/>
        <dbReference type="Rhea" id="RHEA-COMP:14328"/>
        <dbReference type="Rhea" id="RHEA-COMP:14399"/>
        <dbReference type="Rhea" id="RHEA-COMP:14691"/>
        <dbReference type="ChEBI" id="CHEBI:15378"/>
        <dbReference type="ChEBI" id="CHEBI:29033"/>
        <dbReference type="ChEBI" id="CHEBI:29034"/>
        <dbReference type="ChEBI" id="CHEBI:29950"/>
        <dbReference type="ChEBI" id="CHEBI:33542"/>
        <dbReference type="ChEBI" id="CHEBI:139321"/>
        <dbReference type="EC" id="2.8.5.2"/>
    </reaction>
</comment>
<evidence type="ECO:0000256" key="10">
    <source>
        <dbReference type="ARBA" id="ARBA00023004"/>
    </source>
</evidence>
<dbReference type="GO" id="GO:0070069">
    <property type="term" value="C:cytochrome complex"/>
    <property type="evidence" value="ECO:0007669"/>
    <property type="project" value="InterPro"/>
</dbReference>
<keyword evidence="7" id="KW-0732">Signal</keyword>
<evidence type="ECO:0000256" key="16">
    <source>
        <dbReference type="PIRSR" id="PIRSR038455-1"/>
    </source>
</evidence>
<proteinExistence type="inferred from homology"/>
<dbReference type="GO" id="GO:0042597">
    <property type="term" value="C:periplasmic space"/>
    <property type="evidence" value="ECO:0007669"/>
    <property type="project" value="UniProtKB-SubCell"/>
</dbReference>
<keyword evidence="4 15" id="KW-0349">Heme</keyword>
<comment type="cofactor">
    <cofactor evidence="17">
        <name>heme</name>
        <dbReference type="ChEBI" id="CHEBI:30413"/>
    </cofactor>
    <text evidence="17">Binds 2 heme groups per subunit.</text>
</comment>
<evidence type="ECO:0000256" key="2">
    <source>
        <dbReference type="ARBA" id="ARBA00011530"/>
    </source>
</evidence>
<evidence type="ECO:0000259" key="19">
    <source>
        <dbReference type="PROSITE" id="PS51007"/>
    </source>
</evidence>
<dbReference type="PIRSF" id="PIRSF038455">
    <property type="entry name" value="SoxA"/>
    <property type="match status" value="1"/>
</dbReference>
<evidence type="ECO:0000256" key="11">
    <source>
        <dbReference type="ARBA" id="ARBA00025746"/>
    </source>
</evidence>
<organism evidence="20 21">
    <name type="scientific">Hydrogenobacter hydrogenophilus</name>
    <dbReference type="NCBI Taxonomy" id="35835"/>
    <lineage>
        <taxon>Bacteria</taxon>
        <taxon>Pseudomonadati</taxon>
        <taxon>Aquificota</taxon>
        <taxon>Aquificia</taxon>
        <taxon>Aquificales</taxon>
        <taxon>Aquificaceae</taxon>
        <taxon>Hydrogenobacter</taxon>
    </lineage>
</organism>
<dbReference type="GO" id="GO:0020037">
    <property type="term" value="F:heme binding"/>
    <property type="evidence" value="ECO:0007669"/>
    <property type="project" value="InterPro"/>
</dbReference>
<gene>
    <name evidence="20" type="ORF">SAMN06265353_0882</name>
</gene>
<dbReference type="PROSITE" id="PS51007">
    <property type="entry name" value="CYTC"/>
    <property type="match status" value="1"/>
</dbReference>
<evidence type="ECO:0000256" key="18">
    <source>
        <dbReference type="PIRSR" id="PIRSR038455-3"/>
    </source>
</evidence>
<feature type="binding site" description="covalent" evidence="17">
    <location>
        <position position="171"/>
    </location>
    <ligand>
        <name>heme c</name>
        <dbReference type="ChEBI" id="CHEBI:61717"/>
        <label>2</label>
    </ligand>
</feature>
<evidence type="ECO:0000256" key="7">
    <source>
        <dbReference type="ARBA" id="ARBA00022729"/>
    </source>
</evidence>
<evidence type="ECO:0000256" key="13">
    <source>
        <dbReference type="ARBA" id="ARBA00048423"/>
    </source>
</evidence>
<keyword evidence="5 15" id="KW-0808">Transferase</keyword>
<dbReference type="FunFam" id="1.10.760.10:FF:000082">
    <property type="entry name" value="L-cysteine S-thiosulfotransferase subunit SoxA"/>
    <property type="match status" value="1"/>
</dbReference>
<dbReference type="AlphaFoldDB" id="A0A285P0S0"/>
<dbReference type="Proteomes" id="UP000218627">
    <property type="component" value="Unassembled WGS sequence"/>
</dbReference>
<evidence type="ECO:0000256" key="8">
    <source>
        <dbReference type="ARBA" id="ARBA00022764"/>
    </source>
</evidence>
<comment type="cofactor">
    <cofactor evidence="15">
        <name>heme c</name>
        <dbReference type="ChEBI" id="CHEBI:61717"/>
    </cofactor>
    <text evidence="15">Binds 2 heme groups per subunit.</text>
</comment>
<accession>A0A285P0S0</accession>
<evidence type="ECO:0000256" key="6">
    <source>
        <dbReference type="ARBA" id="ARBA00022723"/>
    </source>
</evidence>
<evidence type="ECO:0000256" key="4">
    <source>
        <dbReference type="ARBA" id="ARBA00022617"/>
    </source>
</evidence>
<evidence type="ECO:0000256" key="1">
    <source>
        <dbReference type="ARBA" id="ARBA00004418"/>
    </source>
</evidence>
<dbReference type="RefSeq" id="WP_096601615.1">
    <property type="nucleotide sequence ID" value="NZ_OBEN01000003.1"/>
</dbReference>
<evidence type="ECO:0000256" key="3">
    <source>
        <dbReference type="ARBA" id="ARBA00022448"/>
    </source>
</evidence>
<keyword evidence="9 15" id="KW-0249">Electron transport</keyword>
<keyword evidence="8 15" id="KW-0574">Periplasm</keyword>
<dbReference type="GO" id="GO:0016669">
    <property type="term" value="F:oxidoreductase activity, acting on a sulfur group of donors, cytochrome as acceptor"/>
    <property type="evidence" value="ECO:0007669"/>
    <property type="project" value="InterPro"/>
</dbReference>
<feature type="binding site" description="covalent" evidence="17">
    <location>
        <position position="73"/>
    </location>
    <ligand>
        <name>heme c</name>
        <dbReference type="ChEBI" id="CHEBI:61717"/>
        <label>1</label>
    </ligand>
</feature>
<feature type="binding site" description="axial binding residue" evidence="18">
    <location>
        <position position="108"/>
    </location>
    <ligand>
        <name>heme c</name>
        <dbReference type="ChEBI" id="CHEBI:61717"/>
        <label>1</label>
    </ligand>
    <ligandPart>
        <name>Fe</name>
        <dbReference type="ChEBI" id="CHEBI:18248"/>
    </ligandPart>
</feature>
<evidence type="ECO:0000256" key="15">
    <source>
        <dbReference type="PIRNR" id="PIRNR038455"/>
    </source>
</evidence>
<feature type="binding site" description="covalent" evidence="17">
    <location>
        <position position="174"/>
    </location>
    <ligand>
        <name>heme c</name>
        <dbReference type="ChEBI" id="CHEBI:61717"/>
        <label>2</label>
    </ligand>
</feature>
<dbReference type="GO" id="GO:0019417">
    <property type="term" value="P:sulfur oxidation"/>
    <property type="evidence" value="ECO:0007669"/>
    <property type="project" value="InterPro"/>
</dbReference>
<reference evidence="21" key="1">
    <citation type="submission" date="2017-09" db="EMBL/GenBank/DDBJ databases">
        <authorList>
            <person name="Varghese N."/>
            <person name="Submissions S."/>
        </authorList>
    </citation>
    <scope>NUCLEOTIDE SEQUENCE [LARGE SCALE GENOMIC DNA]</scope>
    <source>
        <strain evidence="21">DSM 2913</strain>
    </source>
</reference>